<dbReference type="GO" id="GO:0005886">
    <property type="term" value="C:plasma membrane"/>
    <property type="evidence" value="ECO:0007669"/>
    <property type="project" value="UniProtKB-SubCell"/>
</dbReference>
<evidence type="ECO:0000256" key="1">
    <source>
        <dbReference type="ARBA" id="ARBA00004651"/>
    </source>
</evidence>
<dbReference type="PANTHER" id="PTHR30561">
    <property type="entry name" value="SMR FAMILY PROTON-DEPENDENT DRUG EFFLUX TRANSPORTER SUGE"/>
    <property type="match status" value="1"/>
</dbReference>
<evidence type="ECO:0000256" key="8">
    <source>
        <dbReference type="ARBA" id="ARBA00022985"/>
    </source>
</evidence>
<reference evidence="14 15" key="1">
    <citation type="submission" date="2010-12" db="EMBL/GenBank/DDBJ databases">
        <title>Complete sequence of Ethanoligenens harbinense YUAN-3.</title>
        <authorList>
            <person name="Lucas S."/>
            <person name="Copeland A."/>
            <person name="Lapidus A."/>
            <person name="Cheng J.-F."/>
            <person name="Bruce D."/>
            <person name="Goodwin L."/>
            <person name="Pitluck S."/>
            <person name="Chertkov O."/>
            <person name="Misra M."/>
            <person name="Detter J.C."/>
            <person name="Han C."/>
            <person name="Tapia R."/>
            <person name="Land M."/>
            <person name="Hauser L."/>
            <person name="Jeffries C."/>
            <person name="Kyrpides N."/>
            <person name="Ivanova N."/>
            <person name="Mikhailova N."/>
            <person name="Wang A."/>
            <person name="Mouttaki H."/>
            <person name="He Z."/>
            <person name="Zhou J."/>
            <person name="Hemme C.L."/>
            <person name="Woyke T."/>
        </authorList>
    </citation>
    <scope>NUCLEOTIDE SEQUENCE [LARGE SCALE GENOMIC DNA]</scope>
    <source>
        <strain evidence="15">DSM 18485 / JCM 12961 / CGMCC 1.5033 / YUAN-3</strain>
    </source>
</reference>
<keyword evidence="10" id="KW-0443">Lipid metabolism</keyword>
<evidence type="ECO:0000259" key="13">
    <source>
        <dbReference type="Pfam" id="PF00892"/>
    </source>
</evidence>
<organism evidence="14 15">
    <name type="scientific">Ethanoligenens harbinense (strain DSM 18485 / JCM 12961 / CGMCC 1.5033 / YUAN-3)</name>
    <dbReference type="NCBI Taxonomy" id="663278"/>
    <lineage>
        <taxon>Bacteria</taxon>
        <taxon>Bacillati</taxon>
        <taxon>Bacillota</taxon>
        <taxon>Clostridia</taxon>
        <taxon>Eubacteriales</taxon>
        <taxon>Oscillospiraceae</taxon>
        <taxon>Ethanoligenens</taxon>
    </lineage>
</organism>
<dbReference type="AlphaFoldDB" id="E6U861"/>
<keyword evidence="6" id="KW-0441">Lipid A biosynthesis</keyword>
<dbReference type="Proteomes" id="UP000001551">
    <property type="component" value="Chromosome"/>
</dbReference>
<dbReference type="RefSeq" id="WP_013485435.1">
    <property type="nucleotide sequence ID" value="NC_014828.1"/>
</dbReference>
<dbReference type="eggNOG" id="ENOG5032Z8K">
    <property type="taxonomic scope" value="Bacteria"/>
</dbReference>
<dbReference type="InterPro" id="IPR000620">
    <property type="entry name" value="EamA_dom"/>
</dbReference>
<gene>
    <name evidence="14" type="ordered locus">Ethha_1544</name>
</gene>
<name>E6U861_ETHHY</name>
<dbReference type="HOGENOM" id="CLU_131462_6_1_9"/>
<keyword evidence="7 12" id="KW-0812">Transmembrane</keyword>
<dbReference type="InterPro" id="IPR037185">
    <property type="entry name" value="EmrE-like"/>
</dbReference>
<evidence type="ECO:0000256" key="5">
    <source>
        <dbReference type="ARBA" id="ARBA00022519"/>
    </source>
</evidence>
<keyword evidence="11 12" id="KW-0472">Membrane</keyword>
<keyword evidence="5" id="KW-0997">Cell inner membrane</keyword>
<dbReference type="InterPro" id="IPR000390">
    <property type="entry name" value="Small_drug/metabolite_transptr"/>
</dbReference>
<keyword evidence="8" id="KW-0448">Lipopolysaccharide biosynthesis</keyword>
<evidence type="ECO:0000256" key="10">
    <source>
        <dbReference type="ARBA" id="ARBA00023098"/>
    </source>
</evidence>
<dbReference type="Pfam" id="PF00892">
    <property type="entry name" value="EamA"/>
    <property type="match status" value="1"/>
</dbReference>
<evidence type="ECO:0000256" key="7">
    <source>
        <dbReference type="ARBA" id="ARBA00022692"/>
    </source>
</evidence>
<feature type="transmembrane region" description="Helical" evidence="12">
    <location>
        <begin position="68"/>
        <end position="88"/>
    </location>
</feature>
<dbReference type="KEGG" id="eha:Ethha_1544"/>
<evidence type="ECO:0000256" key="2">
    <source>
        <dbReference type="ARBA" id="ARBA00007362"/>
    </source>
</evidence>
<sequence>MIFVLSCVGGILGMTLLGSLGGFFFKRSTSGATIWEIAKSKFVYIGVLFYLAGAVANILVLKQLPYSVVYPMSAITYVWSMVFSRLILKEKFTKQKLIGIVAILIGAVFFGMDGFAGLAK</sequence>
<keyword evidence="3" id="KW-1003">Cell membrane</keyword>
<keyword evidence="9 12" id="KW-1133">Transmembrane helix</keyword>
<evidence type="ECO:0000256" key="11">
    <source>
        <dbReference type="ARBA" id="ARBA00023136"/>
    </source>
</evidence>
<feature type="domain" description="EamA" evidence="13">
    <location>
        <begin position="12"/>
        <end position="110"/>
    </location>
</feature>
<dbReference type="EMBL" id="CP002400">
    <property type="protein sequence ID" value="ADU27080.1"/>
    <property type="molecule type" value="Genomic_DNA"/>
</dbReference>
<comment type="subcellular location">
    <subcellularLocation>
        <location evidence="1">Cell membrane</location>
        <topology evidence="1">Multi-pass membrane protein</topology>
    </subcellularLocation>
</comment>
<dbReference type="GO" id="GO:0022857">
    <property type="term" value="F:transmembrane transporter activity"/>
    <property type="evidence" value="ECO:0007669"/>
    <property type="project" value="InterPro"/>
</dbReference>
<dbReference type="GO" id="GO:0009103">
    <property type="term" value="P:lipopolysaccharide biosynthetic process"/>
    <property type="evidence" value="ECO:0007669"/>
    <property type="project" value="UniProtKB-KW"/>
</dbReference>
<protein>
    <recommendedName>
        <fullName evidence="13">EamA domain-containing protein</fullName>
    </recommendedName>
</protein>
<comment type="similarity">
    <text evidence="2">Belongs to the EamA transporter family.</text>
</comment>
<evidence type="ECO:0000313" key="15">
    <source>
        <dbReference type="Proteomes" id="UP000001551"/>
    </source>
</evidence>
<dbReference type="SUPFAM" id="SSF103481">
    <property type="entry name" value="Multidrug resistance efflux transporter EmrE"/>
    <property type="match status" value="1"/>
</dbReference>
<proteinExistence type="inferred from homology"/>
<feature type="transmembrane region" description="Helical" evidence="12">
    <location>
        <begin position="100"/>
        <end position="119"/>
    </location>
</feature>
<accession>E6U861</accession>
<dbReference type="STRING" id="663278.Ethha_1544"/>
<evidence type="ECO:0000256" key="6">
    <source>
        <dbReference type="ARBA" id="ARBA00022556"/>
    </source>
</evidence>
<evidence type="ECO:0000256" key="4">
    <source>
        <dbReference type="ARBA" id="ARBA00022516"/>
    </source>
</evidence>
<keyword evidence="4" id="KW-0444">Lipid biosynthesis</keyword>
<dbReference type="PANTHER" id="PTHR30561:SF9">
    <property type="entry name" value="4-AMINO-4-DEOXY-L-ARABINOSE-PHOSPHOUNDECAPRENOL FLIPPASE SUBUNIT ARNF-RELATED"/>
    <property type="match status" value="1"/>
</dbReference>
<dbReference type="Gene3D" id="1.10.3730.20">
    <property type="match status" value="1"/>
</dbReference>
<evidence type="ECO:0000256" key="9">
    <source>
        <dbReference type="ARBA" id="ARBA00022989"/>
    </source>
</evidence>
<evidence type="ECO:0000256" key="12">
    <source>
        <dbReference type="SAM" id="Phobius"/>
    </source>
</evidence>
<feature type="transmembrane region" description="Helical" evidence="12">
    <location>
        <begin position="41"/>
        <end position="61"/>
    </location>
</feature>
<keyword evidence="15" id="KW-1185">Reference proteome</keyword>
<evidence type="ECO:0000256" key="3">
    <source>
        <dbReference type="ARBA" id="ARBA00022475"/>
    </source>
</evidence>
<evidence type="ECO:0000313" key="14">
    <source>
        <dbReference type="EMBL" id="ADU27080.1"/>
    </source>
</evidence>